<protein>
    <submittedName>
        <fullName evidence="1">Uncharacterized protein</fullName>
    </submittedName>
</protein>
<dbReference type="EMBL" id="MU268187">
    <property type="protein sequence ID" value="KAH7905454.1"/>
    <property type="molecule type" value="Genomic_DNA"/>
</dbReference>
<proteinExistence type="predicted"/>
<name>A0ACB7ZWE7_9AGAM</name>
<gene>
    <name evidence="1" type="ORF">BJ138DRAFT_1164737</name>
</gene>
<comment type="caution">
    <text evidence="1">The sequence shown here is derived from an EMBL/GenBank/DDBJ whole genome shotgun (WGS) entry which is preliminary data.</text>
</comment>
<sequence length="317" mass="35139">MHWQRYVDRYDGRKPPRPPITRSLYIIDPHPPDYSPNHRTSSSFCLIIKCACIRVVNMSLFYAYFVDKNHQPAVCVFKTREAADEWWRMISTRCRDSLRIKRNGPQNFEHDSAGMDTILRLSDEAGLPTEIALEHLPVTGLTDHVSGGSFIIRSKANPLECWYCPPAKSGFIDSGTLVYASTTNHTRFRVTRVPEPSSNSTPSDIDADAGEAKPVCILIGQDKITIALAPPESANLFVTTQQTPAGDPNSQLTVIKGGILQMNFNDFKKIIMTGPEIALPCHCNGGSKAGCTCGSGSIVKNLFTVVDHGKEWELSNW</sequence>
<keyword evidence="2" id="KW-1185">Reference proteome</keyword>
<evidence type="ECO:0000313" key="2">
    <source>
        <dbReference type="Proteomes" id="UP000790377"/>
    </source>
</evidence>
<evidence type="ECO:0000313" key="1">
    <source>
        <dbReference type="EMBL" id="KAH7905454.1"/>
    </source>
</evidence>
<dbReference type="Proteomes" id="UP000790377">
    <property type="component" value="Unassembled WGS sequence"/>
</dbReference>
<organism evidence="1 2">
    <name type="scientific">Hygrophoropsis aurantiaca</name>
    <dbReference type="NCBI Taxonomy" id="72124"/>
    <lineage>
        <taxon>Eukaryota</taxon>
        <taxon>Fungi</taxon>
        <taxon>Dikarya</taxon>
        <taxon>Basidiomycota</taxon>
        <taxon>Agaricomycotina</taxon>
        <taxon>Agaricomycetes</taxon>
        <taxon>Agaricomycetidae</taxon>
        <taxon>Boletales</taxon>
        <taxon>Coniophorineae</taxon>
        <taxon>Hygrophoropsidaceae</taxon>
        <taxon>Hygrophoropsis</taxon>
    </lineage>
</organism>
<accession>A0ACB7ZWE7</accession>
<reference evidence="1" key="1">
    <citation type="journal article" date="2021" name="New Phytol.">
        <title>Evolutionary innovations through gain and loss of genes in the ectomycorrhizal Boletales.</title>
        <authorList>
            <person name="Wu G."/>
            <person name="Miyauchi S."/>
            <person name="Morin E."/>
            <person name="Kuo A."/>
            <person name="Drula E."/>
            <person name="Varga T."/>
            <person name="Kohler A."/>
            <person name="Feng B."/>
            <person name="Cao Y."/>
            <person name="Lipzen A."/>
            <person name="Daum C."/>
            <person name="Hundley H."/>
            <person name="Pangilinan J."/>
            <person name="Johnson J."/>
            <person name="Barry K."/>
            <person name="LaButti K."/>
            <person name="Ng V."/>
            <person name="Ahrendt S."/>
            <person name="Min B."/>
            <person name="Choi I.G."/>
            <person name="Park H."/>
            <person name="Plett J.M."/>
            <person name="Magnuson J."/>
            <person name="Spatafora J.W."/>
            <person name="Nagy L.G."/>
            <person name="Henrissat B."/>
            <person name="Grigoriev I.V."/>
            <person name="Yang Z.L."/>
            <person name="Xu J."/>
            <person name="Martin F.M."/>
        </authorList>
    </citation>
    <scope>NUCLEOTIDE SEQUENCE</scope>
    <source>
        <strain evidence="1">ATCC 28755</strain>
    </source>
</reference>